<dbReference type="Proteomes" id="UP000054359">
    <property type="component" value="Unassembled WGS sequence"/>
</dbReference>
<dbReference type="Gene3D" id="3.40.50.300">
    <property type="entry name" value="P-loop containing nucleotide triphosphate hydrolases"/>
    <property type="match status" value="1"/>
</dbReference>
<dbReference type="InterPro" id="IPR027417">
    <property type="entry name" value="P-loop_NTPase"/>
</dbReference>
<dbReference type="GO" id="GO:0012505">
    <property type="term" value="C:endomembrane system"/>
    <property type="evidence" value="ECO:0007669"/>
    <property type="project" value="UniProtKB-SubCell"/>
</dbReference>
<dbReference type="GO" id="GO:0016887">
    <property type="term" value="F:ATP hydrolysis activity"/>
    <property type="evidence" value="ECO:0007669"/>
    <property type="project" value="InterPro"/>
</dbReference>
<sequence length="140" mass="16024">MDYQRQTLLTGWPDSDIMKDYSTRYRDGFDLVLKKINFSVRRGENTGIVGRTITRKSSLTLSLFGIIEAAGSCINIDSLKIADMGLYGLKSRITIIPQDPVLFSGTLRRNLDPFDWYSDADIWALDHARMKSFKPQCDFF</sequence>
<dbReference type="OrthoDB" id="6506624at2759"/>
<name>A0A087TE11_STEMI</name>
<keyword evidence="2" id="KW-0677">Repeat</keyword>
<reference evidence="6 7" key="1">
    <citation type="submission" date="2013-11" db="EMBL/GenBank/DDBJ databases">
        <title>Genome sequencing of Stegodyphus mimosarum.</title>
        <authorList>
            <person name="Bechsgaard J."/>
        </authorList>
    </citation>
    <scope>NUCLEOTIDE SEQUENCE [LARGE SCALE GENOMIC DNA]</scope>
</reference>
<accession>A0A087TE11</accession>
<dbReference type="AlphaFoldDB" id="A0A087TE11"/>
<comment type="subcellular location">
    <subcellularLocation>
        <location evidence="1">Endomembrane system</location>
        <topology evidence="1">Multi-pass membrane protein</topology>
    </subcellularLocation>
</comment>
<dbReference type="GO" id="GO:0016020">
    <property type="term" value="C:membrane"/>
    <property type="evidence" value="ECO:0007669"/>
    <property type="project" value="TreeGrafter"/>
</dbReference>
<dbReference type="EMBL" id="KK114795">
    <property type="protein sequence ID" value="KFM63350.1"/>
    <property type="molecule type" value="Genomic_DNA"/>
</dbReference>
<proteinExistence type="predicted"/>
<organism evidence="6 7">
    <name type="scientific">Stegodyphus mimosarum</name>
    <name type="common">African social velvet spider</name>
    <dbReference type="NCBI Taxonomy" id="407821"/>
    <lineage>
        <taxon>Eukaryota</taxon>
        <taxon>Metazoa</taxon>
        <taxon>Ecdysozoa</taxon>
        <taxon>Arthropoda</taxon>
        <taxon>Chelicerata</taxon>
        <taxon>Arachnida</taxon>
        <taxon>Araneae</taxon>
        <taxon>Araneomorphae</taxon>
        <taxon>Entelegynae</taxon>
        <taxon>Eresoidea</taxon>
        <taxon>Eresidae</taxon>
        <taxon>Stegodyphus</taxon>
    </lineage>
</organism>
<dbReference type="GO" id="GO:0005524">
    <property type="term" value="F:ATP binding"/>
    <property type="evidence" value="ECO:0007669"/>
    <property type="project" value="UniProtKB-KW"/>
</dbReference>
<evidence type="ECO:0000256" key="4">
    <source>
        <dbReference type="ARBA" id="ARBA00022840"/>
    </source>
</evidence>
<dbReference type="GO" id="GO:0042626">
    <property type="term" value="F:ATPase-coupled transmembrane transporter activity"/>
    <property type="evidence" value="ECO:0007669"/>
    <property type="project" value="TreeGrafter"/>
</dbReference>
<evidence type="ECO:0000313" key="7">
    <source>
        <dbReference type="Proteomes" id="UP000054359"/>
    </source>
</evidence>
<evidence type="ECO:0000256" key="3">
    <source>
        <dbReference type="ARBA" id="ARBA00022741"/>
    </source>
</evidence>
<dbReference type="PANTHER" id="PTHR24223">
    <property type="entry name" value="ATP-BINDING CASSETTE SUB-FAMILY C"/>
    <property type="match status" value="1"/>
</dbReference>
<dbReference type="Pfam" id="PF00005">
    <property type="entry name" value="ABC_tran"/>
    <property type="match status" value="1"/>
</dbReference>
<keyword evidence="3" id="KW-0547">Nucleotide-binding</keyword>
<dbReference type="STRING" id="407821.A0A087TE11"/>
<keyword evidence="7" id="KW-1185">Reference proteome</keyword>
<gene>
    <name evidence="6" type="ORF">X975_03837</name>
</gene>
<evidence type="ECO:0000256" key="1">
    <source>
        <dbReference type="ARBA" id="ARBA00004127"/>
    </source>
</evidence>
<evidence type="ECO:0000313" key="6">
    <source>
        <dbReference type="EMBL" id="KFM63350.1"/>
    </source>
</evidence>
<dbReference type="InterPro" id="IPR003439">
    <property type="entry name" value="ABC_transporter-like_ATP-bd"/>
</dbReference>
<keyword evidence="4" id="KW-0067">ATP-binding</keyword>
<evidence type="ECO:0000256" key="2">
    <source>
        <dbReference type="ARBA" id="ARBA00022737"/>
    </source>
</evidence>
<dbReference type="SUPFAM" id="SSF52540">
    <property type="entry name" value="P-loop containing nucleoside triphosphate hydrolases"/>
    <property type="match status" value="1"/>
</dbReference>
<protein>
    <submittedName>
        <fullName evidence="6">Canalicular multispecific organic anion transporter 2</fullName>
    </submittedName>
</protein>
<evidence type="ECO:0000259" key="5">
    <source>
        <dbReference type="Pfam" id="PF00005"/>
    </source>
</evidence>
<dbReference type="PANTHER" id="PTHR24223:SF443">
    <property type="entry name" value="MULTIDRUG-RESISTANCE LIKE PROTEIN 1, ISOFORM I"/>
    <property type="match status" value="1"/>
</dbReference>
<feature type="domain" description="ABC transporter" evidence="5">
    <location>
        <begin position="33"/>
        <end position="130"/>
    </location>
</feature>
<feature type="non-terminal residue" evidence="6">
    <location>
        <position position="140"/>
    </location>
</feature>
<dbReference type="InterPro" id="IPR050173">
    <property type="entry name" value="ABC_transporter_C-like"/>
</dbReference>